<sequence length="147" mass="15856">MRAVVQRVSRAEVRVEGERVAHIGKGLLVLIGVSRQDGEADAVWLAEKLAGLRVFPDDAGKMGRSVLDVGGAVLSVSQFTLLGDCRKGRRPDFTGAAPAETALPLYERVNAHLREKGVRVETGVFGAHMDVELVNDGPVTLWLDSRV</sequence>
<accession>A0ACA8ZB53</accession>
<keyword evidence="1" id="KW-0378">Hydrolase</keyword>
<dbReference type="Proteomes" id="UP000501793">
    <property type="component" value="Chromosome"/>
</dbReference>
<keyword evidence="2" id="KW-1185">Reference proteome</keyword>
<protein>
    <submittedName>
        <fullName evidence="1">Gly-tRNA(Ala) deacylase / D-Tyr-tRNATyr deacylase</fullName>
        <ecNumber evidence="1">3.1.-.-</ecNumber>
    </submittedName>
</protein>
<dbReference type="EMBL" id="LR792684">
    <property type="protein sequence ID" value="CAB3393465.1"/>
    <property type="molecule type" value="Genomic_DNA"/>
</dbReference>
<proteinExistence type="predicted"/>
<organism evidence="1 2">
    <name type="scientific">Kyrpidia spormannii</name>
    <dbReference type="NCBI Taxonomy" id="2055160"/>
    <lineage>
        <taxon>Bacteria</taxon>
        <taxon>Bacillati</taxon>
        <taxon>Bacillota</taxon>
        <taxon>Bacilli</taxon>
        <taxon>Bacillales</taxon>
        <taxon>Alicyclobacillaceae</taxon>
        <taxon>Kyrpidia</taxon>
    </lineage>
</organism>
<name>A0ACA8ZB53_9BACL</name>
<reference evidence="1" key="1">
    <citation type="submission" date="2020-04" db="EMBL/GenBank/DDBJ databases">
        <authorList>
            <person name="Hogendoorn C."/>
        </authorList>
    </citation>
    <scope>NUCLEOTIDE SEQUENCE</scope>
    <source>
        <strain evidence="1">FAVT5</strain>
    </source>
</reference>
<evidence type="ECO:0000313" key="2">
    <source>
        <dbReference type="Proteomes" id="UP000501793"/>
    </source>
</evidence>
<evidence type="ECO:0000313" key="1">
    <source>
        <dbReference type="EMBL" id="CAB3393465.1"/>
    </source>
</evidence>
<dbReference type="EC" id="3.1.-.-" evidence="1"/>
<gene>
    <name evidence="1" type="primary">dtd</name>
    <name evidence="1" type="ORF">FAVT5_2393</name>
</gene>